<evidence type="ECO:0000259" key="5">
    <source>
        <dbReference type="PROSITE" id="PS50305"/>
    </source>
</evidence>
<keyword evidence="4" id="KW-0862">Zinc</keyword>
<reference evidence="6 7" key="1">
    <citation type="submission" date="2015-07" db="EMBL/GenBank/DDBJ databases">
        <title>Genome sequencing of Kibdelosporangium phytohabitans.</title>
        <authorList>
            <person name="Qin S."/>
            <person name="Xing K."/>
        </authorList>
    </citation>
    <scope>NUCLEOTIDE SEQUENCE [LARGE SCALE GENOMIC DNA]</scope>
    <source>
        <strain evidence="6 7">KLBMP1111</strain>
    </source>
</reference>
<dbReference type="EC" id="2.3.1.286" evidence="1"/>
<dbReference type="InterPro" id="IPR026591">
    <property type="entry name" value="Sirtuin_cat_small_dom_sf"/>
</dbReference>
<name>A0A0N9HS23_9PSEU</name>
<dbReference type="Gene3D" id="3.40.50.1220">
    <property type="entry name" value="TPP-binding domain"/>
    <property type="match status" value="1"/>
</dbReference>
<dbReference type="Gene3D" id="3.30.1600.10">
    <property type="entry name" value="SIR2/SIRT2 'Small Domain"/>
    <property type="match status" value="1"/>
</dbReference>
<evidence type="ECO:0000256" key="3">
    <source>
        <dbReference type="ARBA" id="ARBA00023027"/>
    </source>
</evidence>
<dbReference type="InterPro" id="IPR026590">
    <property type="entry name" value="Ssirtuin_cat_dom"/>
</dbReference>
<evidence type="ECO:0000256" key="2">
    <source>
        <dbReference type="ARBA" id="ARBA00022679"/>
    </source>
</evidence>
<feature type="binding site" evidence="4">
    <location>
        <position position="134"/>
    </location>
    <ligand>
        <name>Zn(2+)</name>
        <dbReference type="ChEBI" id="CHEBI:29105"/>
    </ligand>
</feature>
<feature type="active site" description="Proton acceptor" evidence="4">
    <location>
        <position position="126"/>
    </location>
</feature>
<dbReference type="Pfam" id="PF02146">
    <property type="entry name" value="SIR2"/>
    <property type="match status" value="1"/>
</dbReference>
<dbReference type="STRING" id="860235.AOZ06_02295"/>
<dbReference type="InterPro" id="IPR003000">
    <property type="entry name" value="Sirtuin"/>
</dbReference>
<dbReference type="InterPro" id="IPR029035">
    <property type="entry name" value="DHS-like_NAD/FAD-binding_dom"/>
</dbReference>
<dbReference type="RefSeq" id="WP_054287883.1">
    <property type="nucleotide sequence ID" value="NZ_CP012752.1"/>
</dbReference>
<dbReference type="GO" id="GO:0017136">
    <property type="term" value="F:histone deacetylase activity, NAD-dependent"/>
    <property type="evidence" value="ECO:0007669"/>
    <property type="project" value="TreeGrafter"/>
</dbReference>
<keyword evidence="4" id="KW-0479">Metal-binding</keyword>
<feature type="binding site" evidence="4">
    <location>
        <position position="165"/>
    </location>
    <ligand>
        <name>Zn(2+)</name>
        <dbReference type="ChEBI" id="CHEBI:29105"/>
    </ligand>
</feature>
<dbReference type="PROSITE" id="PS50305">
    <property type="entry name" value="SIRTUIN"/>
    <property type="match status" value="1"/>
</dbReference>
<evidence type="ECO:0000256" key="4">
    <source>
        <dbReference type="PROSITE-ProRule" id="PRU00236"/>
    </source>
</evidence>
<feature type="binding site" evidence="4">
    <location>
        <position position="138"/>
    </location>
    <ligand>
        <name>Zn(2+)</name>
        <dbReference type="ChEBI" id="CHEBI:29105"/>
    </ligand>
</feature>
<protein>
    <recommendedName>
        <fullName evidence="1">protein acetyllysine N-acetyltransferase</fullName>
        <ecNumber evidence="1">2.3.1.286</ecNumber>
    </recommendedName>
</protein>
<dbReference type="PANTHER" id="PTHR11085:SF4">
    <property type="entry name" value="NAD-DEPENDENT PROTEIN DEACYLASE"/>
    <property type="match status" value="1"/>
</dbReference>
<feature type="domain" description="Deacetylase sirtuin-type" evidence="5">
    <location>
        <begin position="1"/>
        <end position="269"/>
    </location>
</feature>
<evidence type="ECO:0000313" key="7">
    <source>
        <dbReference type="Proteomes" id="UP000063699"/>
    </source>
</evidence>
<dbReference type="PANTHER" id="PTHR11085">
    <property type="entry name" value="NAD-DEPENDENT PROTEIN DEACYLASE SIRTUIN-5, MITOCHONDRIAL-RELATED"/>
    <property type="match status" value="1"/>
</dbReference>
<dbReference type="EMBL" id="CP012752">
    <property type="protein sequence ID" value="ALG05904.1"/>
    <property type="molecule type" value="Genomic_DNA"/>
</dbReference>
<gene>
    <name evidence="6" type="ORF">AOZ06_02295</name>
</gene>
<dbReference type="SUPFAM" id="SSF52467">
    <property type="entry name" value="DHS-like NAD/FAD-binding domain"/>
    <property type="match status" value="1"/>
</dbReference>
<keyword evidence="2" id="KW-0808">Transferase</keyword>
<organism evidence="6 7">
    <name type="scientific">Kibdelosporangium phytohabitans</name>
    <dbReference type="NCBI Taxonomy" id="860235"/>
    <lineage>
        <taxon>Bacteria</taxon>
        <taxon>Bacillati</taxon>
        <taxon>Actinomycetota</taxon>
        <taxon>Actinomycetes</taxon>
        <taxon>Pseudonocardiales</taxon>
        <taxon>Pseudonocardiaceae</taxon>
        <taxon>Kibdelosporangium</taxon>
    </lineage>
</organism>
<dbReference type="GO" id="GO:0046872">
    <property type="term" value="F:metal ion binding"/>
    <property type="evidence" value="ECO:0007669"/>
    <property type="project" value="UniProtKB-KW"/>
</dbReference>
<sequence length="270" mass="29536">MSPELDRAAELIRGASALLVCAGAGMGVDSGLPDFRGDEGFWRAYPPYERLGLNFYELADPVHFREDPGLAWGFYGHRLRLYRETEPHEGFHVIRGWDKPTRVFTSNVDGQFQKAGFADDHVAEVHGSIHHLQCFGHCGQPSWPAGPDVAIDEDTMRAVGELPSCPSCGSLARPNILMFGDYDWQPARSEAVLTEVSRWRSRQDNLVVVELGAGNAVPTVRRMAELASARTGALIRINPREPEVRHGRGVSLPLGALAGLTALDKLVTAG</sequence>
<dbReference type="KEGG" id="kphy:AOZ06_02295"/>
<evidence type="ECO:0000313" key="6">
    <source>
        <dbReference type="EMBL" id="ALG05904.1"/>
    </source>
</evidence>
<proteinExistence type="predicted"/>
<dbReference type="GO" id="GO:0070403">
    <property type="term" value="F:NAD+ binding"/>
    <property type="evidence" value="ECO:0007669"/>
    <property type="project" value="InterPro"/>
</dbReference>
<feature type="binding site" evidence="4">
    <location>
        <position position="168"/>
    </location>
    <ligand>
        <name>Zn(2+)</name>
        <dbReference type="ChEBI" id="CHEBI:29105"/>
    </ligand>
</feature>
<accession>A0A0N9HS23</accession>
<dbReference type="InterPro" id="IPR050134">
    <property type="entry name" value="NAD-dep_sirtuin_deacylases"/>
</dbReference>
<evidence type="ECO:0000256" key="1">
    <source>
        <dbReference type="ARBA" id="ARBA00012928"/>
    </source>
</evidence>
<dbReference type="Proteomes" id="UP000063699">
    <property type="component" value="Chromosome"/>
</dbReference>
<keyword evidence="7" id="KW-1185">Reference proteome</keyword>
<keyword evidence="3" id="KW-0520">NAD</keyword>
<dbReference type="AlphaFoldDB" id="A0A0N9HS23"/>